<dbReference type="Proteomes" id="UP000603434">
    <property type="component" value="Unassembled WGS sequence"/>
</dbReference>
<reference evidence="2 3" key="1">
    <citation type="submission" date="2020-08" db="EMBL/GenBank/DDBJ databases">
        <title>Bridging the membrane lipid divide: bacteria of the FCB group superphylum have the potential to synthesize archaeal ether lipids.</title>
        <authorList>
            <person name="Villanueva L."/>
            <person name="Von Meijenfeldt F.A.B."/>
            <person name="Westbye A.B."/>
            <person name="Yadav S."/>
            <person name="Hopmans E.C."/>
            <person name="Dutilh B.E."/>
            <person name="Sinninghe Damste J.S."/>
        </authorList>
    </citation>
    <scope>NUCLEOTIDE SEQUENCE [LARGE SCALE GENOMIC DNA]</scope>
    <source>
        <strain evidence="2">NIOZ-UU30</strain>
    </source>
</reference>
<accession>A0A8J6NPA9</accession>
<dbReference type="InterPro" id="IPR027417">
    <property type="entry name" value="P-loop_NTPase"/>
</dbReference>
<gene>
    <name evidence="2" type="ORF">H8E23_15730</name>
</gene>
<protein>
    <submittedName>
        <fullName evidence="2">AAA family ATPase</fullName>
    </submittedName>
</protein>
<dbReference type="EMBL" id="JACNJH010000224">
    <property type="protein sequence ID" value="MBC8362835.1"/>
    <property type="molecule type" value="Genomic_DNA"/>
</dbReference>
<dbReference type="AlphaFoldDB" id="A0A8J6NPA9"/>
<dbReference type="Gene3D" id="3.40.50.300">
    <property type="entry name" value="P-loop containing nucleotide triphosphate hydrolases"/>
    <property type="match status" value="1"/>
</dbReference>
<feature type="domain" description="AAA+ ATPase" evidence="1">
    <location>
        <begin position="42"/>
        <end position="192"/>
    </location>
</feature>
<dbReference type="SUPFAM" id="SSF52540">
    <property type="entry name" value="P-loop containing nucleoside triphosphate hydrolases"/>
    <property type="match status" value="1"/>
</dbReference>
<evidence type="ECO:0000313" key="3">
    <source>
        <dbReference type="Proteomes" id="UP000603434"/>
    </source>
</evidence>
<dbReference type="GO" id="GO:0016887">
    <property type="term" value="F:ATP hydrolysis activity"/>
    <property type="evidence" value="ECO:0007669"/>
    <property type="project" value="InterPro"/>
</dbReference>
<organism evidence="2 3">
    <name type="scientific">Candidatus Desulfatibia profunda</name>
    <dbReference type="NCBI Taxonomy" id="2841695"/>
    <lineage>
        <taxon>Bacteria</taxon>
        <taxon>Pseudomonadati</taxon>
        <taxon>Thermodesulfobacteriota</taxon>
        <taxon>Desulfobacteria</taxon>
        <taxon>Desulfobacterales</taxon>
        <taxon>Desulfobacterales incertae sedis</taxon>
        <taxon>Candidatus Desulfatibia</taxon>
    </lineage>
</organism>
<dbReference type="Pfam" id="PF13401">
    <property type="entry name" value="AAA_22"/>
    <property type="match status" value="1"/>
</dbReference>
<comment type="caution">
    <text evidence="2">The sequence shown here is derived from an EMBL/GenBank/DDBJ whole genome shotgun (WGS) entry which is preliminary data.</text>
</comment>
<proteinExistence type="predicted"/>
<dbReference type="PANTHER" id="PTHR35894">
    <property type="entry name" value="GENERAL SECRETION PATHWAY PROTEIN A-RELATED"/>
    <property type="match status" value="1"/>
</dbReference>
<dbReference type="InterPro" id="IPR052026">
    <property type="entry name" value="ExeA_AAA_ATPase_DNA-bind"/>
</dbReference>
<sequence>MYLEYWGLKDAPFKNVPDRSVFFKSNPHEEALVRLLYAVEHRKGAAMLTGEVGSGKTTISRVLANLLPKDRYEIKTIVNPALNSVDLIRALLLELGERADEDSKTILLDRLKKRLAQNAEQNISTVMIIDEAHMIKDQSSFEELRMLLNLQSDQQFLITLIILGQPPLKEKISDLKPLKERISIKYDLSPLDTKDTIRYILFRLKKAGAQRGIFSKEAVQLIFKYAEGIPLRINNVCERSLLIGMMMKARVVDKKIVNYAIEDLK</sequence>
<dbReference type="InterPro" id="IPR003593">
    <property type="entry name" value="AAA+_ATPase"/>
</dbReference>
<dbReference type="InterPro" id="IPR049945">
    <property type="entry name" value="AAA_22"/>
</dbReference>
<evidence type="ECO:0000259" key="1">
    <source>
        <dbReference type="SMART" id="SM00382"/>
    </source>
</evidence>
<name>A0A8J6NPA9_9BACT</name>
<dbReference type="SMART" id="SM00382">
    <property type="entry name" value="AAA"/>
    <property type="match status" value="1"/>
</dbReference>
<evidence type="ECO:0000313" key="2">
    <source>
        <dbReference type="EMBL" id="MBC8362835.1"/>
    </source>
</evidence>
<dbReference type="PANTHER" id="PTHR35894:SF1">
    <property type="entry name" value="PHOSPHORIBULOKINASE _ URIDINE KINASE FAMILY"/>
    <property type="match status" value="1"/>
</dbReference>
<dbReference type="CDD" id="cd00009">
    <property type="entry name" value="AAA"/>
    <property type="match status" value="1"/>
</dbReference>